<keyword evidence="3" id="KW-0813">Transport</keyword>
<feature type="domain" description="SLC41A/MgtE integral membrane" evidence="9">
    <location>
        <begin position="66"/>
        <end position="189"/>
    </location>
</feature>
<dbReference type="SUPFAM" id="SSF161093">
    <property type="entry name" value="MgtE membrane domain-like"/>
    <property type="match status" value="1"/>
</dbReference>
<evidence type="ECO:0000259" key="9">
    <source>
        <dbReference type="Pfam" id="PF01769"/>
    </source>
</evidence>
<evidence type="ECO:0000256" key="1">
    <source>
        <dbReference type="ARBA" id="ARBA00004141"/>
    </source>
</evidence>
<keyword evidence="7 8" id="KW-0472">Membrane</keyword>
<keyword evidence="11" id="KW-1185">Reference proteome</keyword>
<evidence type="ECO:0000256" key="4">
    <source>
        <dbReference type="ARBA" id="ARBA00022692"/>
    </source>
</evidence>
<dbReference type="PANTHER" id="PTHR41394:SF8">
    <property type="entry name" value="MAGNESIUM TRANSPORTER MGTE"/>
    <property type="match status" value="1"/>
</dbReference>
<feature type="transmembrane region" description="Helical" evidence="8">
    <location>
        <begin position="134"/>
        <end position="156"/>
    </location>
</feature>
<gene>
    <name evidence="10" type="ORF">SAMN02745174_01104</name>
</gene>
<dbReference type="GO" id="GO:0008324">
    <property type="term" value="F:monoatomic cation transmembrane transporter activity"/>
    <property type="evidence" value="ECO:0007669"/>
    <property type="project" value="InterPro"/>
</dbReference>
<evidence type="ECO:0000256" key="2">
    <source>
        <dbReference type="ARBA" id="ARBA00009749"/>
    </source>
</evidence>
<evidence type="ECO:0000256" key="8">
    <source>
        <dbReference type="SAM" id="Phobius"/>
    </source>
</evidence>
<dbReference type="OrthoDB" id="9790355at2"/>
<comment type="similarity">
    <text evidence="2">Belongs to the SLC41A transporter family.</text>
</comment>
<evidence type="ECO:0000313" key="10">
    <source>
        <dbReference type="EMBL" id="SJZ63403.1"/>
    </source>
</evidence>
<evidence type="ECO:0000313" key="11">
    <source>
        <dbReference type="Proteomes" id="UP000191153"/>
    </source>
</evidence>
<proteinExistence type="inferred from homology"/>
<keyword evidence="5" id="KW-0460">Magnesium</keyword>
<feature type="transmembrane region" description="Helical" evidence="8">
    <location>
        <begin position="108"/>
        <end position="128"/>
    </location>
</feature>
<reference evidence="10 11" key="1">
    <citation type="submission" date="2017-02" db="EMBL/GenBank/DDBJ databases">
        <authorList>
            <person name="Peterson S.W."/>
        </authorList>
    </citation>
    <scope>NUCLEOTIDE SEQUENCE [LARGE SCALE GENOMIC DNA]</scope>
    <source>
        <strain evidence="10 11">ATCC 700028</strain>
    </source>
</reference>
<dbReference type="InterPro" id="IPR036739">
    <property type="entry name" value="SLC41_membr_dom_sf"/>
</dbReference>
<dbReference type="InterPro" id="IPR006667">
    <property type="entry name" value="SLC41_membr_dom"/>
</dbReference>
<evidence type="ECO:0000256" key="3">
    <source>
        <dbReference type="ARBA" id="ARBA00022448"/>
    </source>
</evidence>
<comment type="subcellular location">
    <subcellularLocation>
        <location evidence="1">Membrane</location>
        <topology evidence="1">Multi-pass membrane protein</topology>
    </subcellularLocation>
</comment>
<feature type="transmembrane region" description="Helical" evidence="8">
    <location>
        <begin position="32"/>
        <end position="49"/>
    </location>
</feature>
<keyword evidence="4 8" id="KW-0812">Transmembrane</keyword>
<dbReference type="Proteomes" id="UP000191153">
    <property type="component" value="Unassembled WGS sequence"/>
</dbReference>
<keyword evidence="6 8" id="KW-1133">Transmembrane helix</keyword>
<dbReference type="EMBL" id="FUWX01000008">
    <property type="protein sequence ID" value="SJZ63403.1"/>
    <property type="molecule type" value="Genomic_DNA"/>
</dbReference>
<name>A0A1T4M8Q0_9FUSO</name>
<sequence length="197" mass="21627">MIKIEDLKKESVERLEKEYLNSSVFNLAKHRLLWLVVLMISATLTGSIISKYEHILQSMVILAASIPMLMDTGGNAGSQSSTLIIRGMALGEIKIKDYGKVLWKELRVSLIVGIGLGILNFCRMFFLLKNPLDISFLVSLTLGITVVLAKLVGGILPMIAKKLKLDPAIMAGPLVTTVVDGVALIIYFYLAILILKL</sequence>
<protein>
    <submittedName>
        <fullName evidence="10">Mg2+ transporter (MgtE)</fullName>
    </submittedName>
</protein>
<dbReference type="RefSeq" id="WP_078693605.1">
    <property type="nucleotide sequence ID" value="NZ_FUWX01000008.1"/>
</dbReference>
<evidence type="ECO:0000256" key="5">
    <source>
        <dbReference type="ARBA" id="ARBA00022842"/>
    </source>
</evidence>
<dbReference type="PANTHER" id="PTHR41394">
    <property type="entry name" value="MAGNESIUM TRANSPORTER MGTE"/>
    <property type="match status" value="1"/>
</dbReference>
<dbReference type="STRING" id="180163.SAMN02745174_01104"/>
<organism evidence="10 11">
    <name type="scientific">Cetobacterium ceti</name>
    <dbReference type="NCBI Taxonomy" id="180163"/>
    <lineage>
        <taxon>Bacteria</taxon>
        <taxon>Fusobacteriati</taxon>
        <taxon>Fusobacteriota</taxon>
        <taxon>Fusobacteriia</taxon>
        <taxon>Fusobacteriales</taxon>
        <taxon>Fusobacteriaceae</taxon>
        <taxon>Cetobacterium</taxon>
    </lineage>
</organism>
<feature type="transmembrane region" description="Helical" evidence="8">
    <location>
        <begin position="168"/>
        <end position="195"/>
    </location>
</feature>
<dbReference type="AlphaFoldDB" id="A0A1T4M8Q0"/>
<dbReference type="Gene3D" id="1.10.357.20">
    <property type="entry name" value="SLC41 divalent cation transporters, integral membrane domain"/>
    <property type="match status" value="1"/>
</dbReference>
<evidence type="ECO:0000256" key="6">
    <source>
        <dbReference type="ARBA" id="ARBA00022989"/>
    </source>
</evidence>
<evidence type="ECO:0000256" key="7">
    <source>
        <dbReference type="ARBA" id="ARBA00023136"/>
    </source>
</evidence>
<dbReference type="Pfam" id="PF01769">
    <property type="entry name" value="MgtE"/>
    <property type="match status" value="1"/>
</dbReference>
<accession>A0A1T4M8Q0</accession>
<dbReference type="GO" id="GO:0016020">
    <property type="term" value="C:membrane"/>
    <property type="evidence" value="ECO:0007669"/>
    <property type="project" value="UniProtKB-SubCell"/>
</dbReference>